<comment type="caution">
    <text evidence="2">The sequence shown here is derived from an EMBL/GenBank/DDBJ whole genome shotgun (WGS) entry which is preliminary data.</text>
</comment>
<reference evidence="2" key="2">
    <citation type="journal article" date="2014" name="ISME J.">
        <title>Microbial stratification in low pH oxic and suboxic macroscopic growths along an acid mine drainage.</title>
        <authorList>
            <person name="Mendez-Garcia C."/>
            <person name="Mesa V."/>
            <person name="Sprenger R.R."/>
            <person name="Richter M."/>
            <person name="Diez M.S."/>
            <person name="Solano J."/>
            <person name="Bargiela R."/>
            <person name="Golyshina O.V."/>
            <person name="Manteca A."/>
            <person name="Ramos J.L."/>
            <person name="Gallego J.R."/>
            <person name="Llorente I."/>
            <person name="Martins Dos Santos V.A."/>
            <person name="Jensen O.N."/>
            <person name="Pelaez A.I."/>
            <person name="Sanchez J."/>
            <person name="Ferrer M."/>
        </authorList>
    </citation>
    <scope>NUCLEOTIDE SEQUENCE</scope>
</reference>
<proteinExistence type="predicted"/>
<feature type="domain" description="Acylphosphatase-like" evidence="1">
    <location>
        <begin position="2"/>
        <end position="95"/>
    </location>
</feature>
<organism evidence="2">
    <name type="scientific">mine drainage metagenome</name>
    <dbReference type="NCBI Taxonomy" id="410659"/>
    <lineage>
        <taxon>unclassified sequences</taxon>
        <taxon>metagenomes</taxon>
        <taxon>ecological metagenomes</taxon>
    </lineage>
</organism>
<feature type="non-terminal residue" evidence="2">
    <location>
        <position position="126"/>
    </location>
</feature>
<dbReference type="Pfam" id="PF00708">
    <property type="entry name" value="Acylphosphatase"/>
    <property type="match status" value="1"/>
</dbReference>
<evidence type="ECO:0000259" key="1">
    <source>
        <dbReference type="PROSITE" id="PS51160"/>
    </source>
</evidence>
<dbReference type="AlphaFoldDB" id="T0Y1G2"/>
<accession>T0Y1G2</accession>
<dbReference type="PROSITE" id="PS51160">
    <property type="entry name" value="ACYLPHOSPHATASE_3"/>
    <property type="match status" value="1"/>
</dbReference>
<dbReference type="InterPro" id="IPR001792">
    <property type="entry name" value="Acylphosphatase-like_dom"/>
</dbReference>
<reference evidence="2" key="1">
    <citation type="submission" date="2013-08" db="EMBL/GenBank/DDBJ databases">
        <authorList>
            <person name="Mendez C."/>
            <person name="Richter M."/>
            <person name="Ferrer M."/>
            <person name="Sanchez J."/>
        </authorList>
    </citation>
    <scope>NUCLEOTIDE SEQUENCE</scope>
</reference>
<dbReference type="SUPFAM" id="SSF54975">
    <property type="entry name" value="Acylphosphatase/BLUF domain-like"/>
    <property type="match status" value="1"/>
</dbReference>
<dbReference type="EMBL" id="AUZZ01011278">
    <property type="protein sequence ID" value="EQD26848.1"/>
    <property type="molecule type" value="Genomic_DNA"/>
</dbReference>
<dbReference type="GO" id="GO:0003998">
    <property type="term" value="F:acylphosphatase activity"/>
    <property type="evidence" value="ECO:0007669"/>
    <property type="project" value="UniProtKB-EC"/>
</dbReference>
<name>T0Y1G2_9ZZZZ</name>
<sequence length="126" mass="14377">MKRKIVLEGDVQQIGFREYIKKFAMNNKIKGSVRNDDDGSVEIYLIIEDNLVGIFEKYVRDPDSKAGVEKITIFTESDKEFGTPPCDFTKFKVIRDDDEVAETLSIMTRTGMGLKEEFTVLGQKVD</sequence>
<dbReference type="Gene3D" id="3.30.70.100">
    <property type="match status" value="1"/>
</dbReference>
<dbReference type="InterPro" id="IPR036046">
    <property type="entry name" value="Acylphosphatase-like_dom_sf"/>
</dbReference>
<gene>
    <name evidence="2" type="ORF">B2A_15489</name>
</gene>
<evidence type="ECO:0000313" key="2">
    <source>
        <dbReference type="EMBL" id="EQD26848.1"/>
    </source>
</evidence>
<protein>
    <submittedName>
        <fullName evidence="2">Acylphosphatase</fullName>
        <ecNumber evidence="2">3.6.1.7</ecNumber>
    </submittedName>
</protein>
<keyword evidence="2" id="KW-0378">Hydrolase</keyword>
<dbReference type="EC" id="3.6.1.7" evidence="2"/>